<proteinExistence type="predicted"/>
<dbReference type="EMBL" id="RPFZ01000001">
    <property type="protein sequence ID" value="RPF70574.1"/>
    <property type="molecule type" value="Genomic_DNA"/>
</dbReference>
<reference evidence="2 3" key="1">
    <citation type="submission" date="2018-11" db="EMBL/GenBank/DDBJ databases">
        <title>Erythrobacter spongiae sp. nov., isolated from a marine sponge.</title>
        <authorList>
            <person name="Zhuang L."/>
            <person name="Luo L."/>
        </authorList>
    </citation>
    <scope>NUCLEOTIDE SEQUENCE [LARGE SCALE GENOMIC DNA]</scope>
    <source>
        <strain evidence="2 3">HN-E23</strain>
    </source>
</reference>
<name>A0A3N5CNQ1_9SPHN</name>
<organism evidence="2 3">
    <name type="scientific">Aurantiacibacter spongiae</name>
    <dbReference type="NCBI Taxonomy" id="2488860"/>
    <lineage>
        <taxon>Bacteria</taxon>
        <taxon>Pseudomonadati</taxon>
        <taxon>Pseudomonadota</taxon>
        <taxon>Alphaproteobacteria</taxon>
        <taxon>Sphingomonadales</taxon>
        <taxon>Erythrobacteraceae</taxon>
        <taxon>Aurantiacibacter</taxon>
    </lineage>
</organism>
<feature type="region of interest" description="Disordered" evidence="1">
    <location>
        <begin position="49"/>
        <end position="83"/>
    </location>
</feature>
<dbReference type="RefSeq" id="WP_123878177.1">
    <property type="nucleotide sequence ID" value="NZ_RPFZ01000001.1"/>
</dbReference>
<evidence type="ECO:0000313" key="3">
    <source>
        <dbReference type="Proteomes" id="UP000275232"/>
    </source>
</evidence>
<dbReference type="AlphaFoldDB" id="A0A3N5CNQ1"/>
<evidence type="ECO:0000256" key="1">
    <source>
        <dbReference type="SAM" id="MobiDB-lite"/>
    </source>
</evidence>
<comment type="caution">
    <text evidence="2">The sequence shown here is derived from an EMBL/GenBank/DDBJ whole genome shotgun (WGS) entry which is preliminary data.</text>
</comment>
<sequence length="83" mass="8006">MTDRISGEIANLKSDRRAFLAACGKYSATVPPVMTALLSTSLSSPAIAKSGGGDTGIKGGADIGAKGADGGKKGADGGKTGGH</sequence>
<dbReference type="Proteomes" id="UP000275232">
    <property type="component" value="Unassembled WGS sequence"/>
</dbReference>
<protein>
    <submittedName>
        <fullName evidence="2">Uncharacterized protein</fullName>
    </submittedName>
</protein>
<evidence type="ECO:0000313" key="2">
    <source>
        <dbReference type="EMBL" id="RPF70574.1"/>
    </source>
</evidence>
<accession>A0A3N5CNQ1</accession>
<keyword evidence="3" id="KW-1185">Reference proteome</keyword>
<gene>
    <name evidence="2" type="ORF">EG799_02250</name>
</gene>
<feature type="compositionally biased region" description="Gly residues" evidence="1">
    <location>
        <begin position="50"/>
        <end position="62"/>
    </location>
</feature>
<dbReference type="OrthoDB" id="9808131at2"/>